<dbReference type="STRING" id="1123755.SAMN05444714_0862"/>
<gene>
    <name evidence="1" type="ORF">SAMN05444714_0862</name>
</gene>
<protein>
    <recommendedName>
        <fullName evidence="3">DUF1311 domain-containing protein</fullName>
    </recommendedName>
</protein>
<organism evidence="1 2">
    <name type="scientific">Yoonia litorea</name>
    <dbReference type="NCBI Taxonomy" id="1123755"/>
    <lineage>
        <taxon>Bacteria</taxon>
        <taxon>Pseudomonadati</taxon>
        <taxon>Pseudomonadota</taxon>
        <taxon>Alphaproteobacteria</taxon>
        <taxon>Rhodobacterales</taxon>
        <taxon>Paracoccaceae</taxon>
        <taxon>Yoonia</taxon>
    </lineage>
</organism>
<proteinExistence type="predicted"/>
<dbReference type="RefSeq" id="WP_090204373.1">
    <property type="nucleotide sequence ID" value="NZ_FOZM01000001.1"/>
</dbReference>
<evidence type="ECO:0000313" key="2">
    <source>
        <dbReference type="Proteomes" id="UP000198926"/>
    </source>
</evidence>
<dbReference type="OrthoDB" id="7844946at2"/>
<name>A0A1I6LTC2_9RHOB</name>
<evidence type="ECO:0000313" key="1">
    <source>
        <dbReference type="EMBL" id="SFS06522.1"/>
    </source>
</evidence>
<dbReference type="Proteomes" id="UP000198926">
    <property type="component" value="Unassembled WGS sequence"/>
</dbReference>
<dbReference type="EMBL" id="FOZM01000001">
    <property type="protein sequence ID" value="SFS06522.1"/>
    <property type="molecule type" value="Genomic_DNA"/>
</dbReference>
<dbReference type="AlphaFoldDB" id="A0A1I6LTC2"/>
<reference evidence="1 2" key="1">
    <citation type="submission" date="2016-10" db="EMBL/GenBank/DDBJ databases">
        <authorList>
            <person name="de Groot N.N."/>
        </authorList>
    </citation>
    <scope>NUCLEOTIDE SEQUENCE [LARGE SCALE GENOMIC DNA]</scope>
    <source>
        <strain evidence="1 2">DSM 29433</strain>
    </source>
</reference>
<accession>A0A1I6LTC2</accession>
<evidence type="ECO:0008006" key="3">
    <source>
        <dbReference type="Google" id="ProtNLM"/>
    </source>
</evidence>
<keyword evidence="2" id="KW-1185">Reference proteome</keyword>
<sequence length="182" mass="19369">MMRQLIFAVVLPVAVQAQDFGPLPTFTLDGVVASADEVHACIEEQAALGANALVGRNARDCIGREVDLCTAAREACAALEQSYWEWRIARTYDGLQAWVDDRPDVAASVQTAVANPAAATANVPLECQLRIAEGQGDEAAPSAMATCMMRETALIAVELEFSVREACETAETGAFAAYCGRN</sequence>